<dbReference type="SUPFAM" id="SSF53098">
    <property type="entry name" value="Ribonuclease H-like"/>
    <property type="match status" value="1"/>
</dbReference>
<feature type="region of interest" description="Disordered" evidence="1">
    <location>
        <begin position="479"/>
        <end position="525"/>
    </location>
</feature>
<feature type="compositionally biased region" description="Acidic residues" evidence="1">
    <location>
        <begin position="516"/>
        <end position="525"/>
    </location>
</feature>
<dbReference type="InterPro" id="IPR012337">
    <property type="entry name" value="RNaseH-like_sf"/>
</dbReference>
<feature type="domain" description="DUF659" evidence="2">
    <location>
        <begin position="48"/>
        <end position="117"/>
    </location>
</feature>
<dbReference type="PANTHER" id="PTHR32166">
    <property type="entry name" value="OSJNBA0013A04.12 PROTEIN"/>
    <property type="match status" value="1"/>
</dbReference>
<evidence type="ECO:0008006" key="6">
    <source>
        <dbReference type="Google" id="ProtNLM"/>
    </source>
</evidence>
<reference evidence="4" key="1">
    <citation type="submission" date="2021-08" db="EMBL/GenBank/DDBJ databases">
        <title>WGS assembly of Ceratopteris richardii.</title>
        <authorList>
            <person name="Marchant D.B."/>
            <person name="Chen G."/>
            <person name="Jenkins J."/>
            <person name="Shu S."/>
            <person name="Leebens-Mack J."/>
            <person name="Grimwood J."/>
            <person name="Schmutz J."/>
            <person name="Soltis P."/>
            <person name="Soltis D."/>
            <person name="Chen Z.-H."/>
        </authorList>
    </citation>
    <scope>NUCLEOTIDE SEQUENCE</scope>
    <source>
        <strain evidence="4">Whitten #5841</strain>
        <tissue evidence="4">Leaf</tissue>
    </source>
</reference>
<feature type="domain" description="HAT C-terminal dimerisation" evidence="3">
    <location>
        <begin position="326"/>
        <end position="400"/>
    </location>
</feature>
<gene>
    <name evidence="4" type="ORF">KP509_16G077800</name>
</gene>
<evidence type="ECO:0000313" key="5">
    <source>
        <dbReference type="Proteomes" id="UP000825935"/>
    </source>
</evidence>
<sequence>MRPKKLDEEIVRINKSLEPVRDGWVKYGCSILSDGWSDRKKEELSTYLSLVLLVGPNNIIQVITDNASNCKSMARKLEEDYPSIVWTPCASHCLDLLMEDIGSLSWVKSILTQALSIVTFIYIKVRVLAIYRTYSDLELLKSSSTRFAYIWIVLERLVDVQNKIQKTMVSDEFKEWLEAENCESKQEAKTIQRLTLKEEFWAAIKGVVVATLPIYKVLQMTDMEGSTMGLLYHFMEDAFKEIEKSTILDGVPDGTRYMYWKTHQKKMTFFFCLKSAYKRAELFANQELKEQMFHFLPKIVSEEHHGDFLQQLINYGDQRGSAFSSSICWKRESLVKPLFWWESFGFQLPYIQKVALRILGQDCSSGACERNWSAYSLIHTKIRNKLPTKQLERLIYCRSNPRMLRCMHEMPMARQSLRKSIVESLVHVHTALGMEEVGRGPLYIEVEEFPLQIGLLQLRRGSGSGCPAASTMENIDVHLPTSGDLREPEYDDEGNLLSDGDYDITPSCNEDNDHVIEEEDEENDL</sequence>
<name>A0A8T2T052_CERRI</name>
<dbReference type="OrthoDB" id="4951847at2759"/>
<evidence type="ECO:0000259" key="2">
    <source>
        <dbReference type="Pfam" id="PF04937"/>
    </source>
</evidence>
<dbReference type="PANTHER" id="PTHR32166:SF123">
    <property type="entry name" value="BED-TYPE DOMAIN-CONTAINING PROTEIN"/>
    <property type="match status" value="1"/>
</dbReference>
<dbReference type="InterPro" id="IPR007021">
    <property type="entry name" value="DUF659"/>
</dbReference>
<organism evidence="4 5">
    <name type="scientific">Ceratopteris richardii</name>
    <name type="common">Triangle waterfern</name>
    <dbReference type="NCBI Taxonomy" id="49495"/>
    <lineage>
        <taxon>Eukaryota</taxon>
        <taxon>Viridiplantae</taxon>
        <taxon>Streptophyta</taxon>
        <taxon>Embryophyta</taxon>
        <taxon>Tracheophyta</taxon>
        <taxon>Polypodiopsida</taxon>
        <taxon>Polypodiidae</taxon>
        <taxon>Polypodiales</taxon>
        <taxon>Pteridineae</taxon>
        <taxon>Pteridaceae</taxon>
        <taxon>Parkerioideae</taxon>
        <taxon>Ceratopteris</taxon>
    </lineage>
</organism>
<protein>
    <recommendedName>
        <fullName evidence="6">DUF659 domain-containing protein</fullName>
    </recommendedName>
</protein>
<dbReference type="InterPro" id="IPR008906">
    <property type="entry name" value="HATC_C_dom"/>
</dbReference>
<dbReference type="EMBL" id="CM035421">
    <property type="protein sequence ID" value="KAH7388481.1"/>
    <property type="molecule type" value="Genomic_DNA"/>
</dbReference>
<evidence type="ECO:0000313" key="4">
    <source>
        <dbReference type="EMBL" id="KAH7388481.1"/>
    </source>
</evidence>
<evidence type="ECO:0000256" key="1">
    <source>
        <dbReference type="SAM" id="MobiDB-lite"/>
    </source>
</evidence>
<keyword evidence="5" id="KW-1185">Reference proteome</keyword>
<dbReference type="AlphaFoldDB" id="A0A8T2T052"/>
<dbReference type="GO" id="GO:0046983">
    <property type="term" value="F:protein dimerization activity"/>
    <property type="evidence" value="ECO:0007669"/>
    <property type="project" value="InterPro"/>
</dbReference>
<comment type="caution">
    <text evidence="4">The sequence shown here is derived from an EMBL/GenBank/DDBJ whole genome shotgun (WGS) entry which is preliminary data.</text>
</comment>
<dbReference type="OMA" id="MENIDVH"/>
<dbReference type="Pfam" id="PF04937">
    <property type="entry name" value="DUF659"/>
    <property type="match status" value="1"/>
</dbReference>
<dbReference type="Proteomes" id="UP000825935">
    <property type="component" value="Chromosome 16"/>
</dbReference>
<accession>A0A8T2T052</accession>
<dbReference type="Pfam" id="PF05699">
    <property type="entry name" value="Dimer_Tnp_hAT"/>
    <property type="match status" value="1"/>
</dbReference>
<evidence type="ECO:0000259" key="3">
    <source>
        <dbReference type="Pfam" id="PF05699"/>
    </source>
</evidence>
<proteinExistence type="predicted"/>